<name>A0A8K0SDV5_9HYPO</name>
<gene>
    <name evidence="1" type="ORF">B0I35DRAFT_177271</name>
</gene>
<proteinExistence type="predicted"/>
<protein>
    <recommendedName>
        <fullName evidence="3">Transcription factor domain-containing protein</fullName>
    </recommendedName>
</protein>
<organism evidence="1 2">
    <name type="scientific">Stachybotrys elegans</name>
    <dbReference type="NCBI Taxonomy" id="80388"/>
    <lineage>
        <taxon>Eukaryota</taxon>
        <taxon>Fungi</taxon>
        <taxon>Dikarya</taxon>
        <taxon>Ascomycota</taxon>
        <taxon>Pezizomycotina</taxon>
        <taxon>Sordariomycetes</taxon>
        <taxon>Hypocreomycetidae</taxon>
        <taxon>Hypocreales</taxon>
        <taxon>Stachybotryaceae</taxon>
        <taxon>Stachybotrys</taxon>
    </lineage>
</organism>
<keyword evidence="2" id="KW-1185">Reference proteome</keyword>
<dbReference type="EMBL" id="JAGPNK010000030">
    <property type="protein sequence ID" value="KAH7303671.1"/>
    <property type="molecule type" value="Genomic_DNA"/>
</dbReference>
<sequence length="433" mass="49125">MMSRLLRKRPGCGLKVCGFHCWIGSSYLADYFTHLSPKINPPLKDRRLINLLPDLLELDHVQVDACMLLIYYCIILQGCFLDASNERPDPQIHRHIYLSCLRTIPAWQNEANGSMTDLIAAILMTQTAAEALDFGLSWHMHKQACEYAQNLDLHNLDGTDTLNPANKMMDDADRVNMWNLIQLDMFYRLVNNKPPAFLSALNNWRVNFPWLSLDSPPTQDEAVPVVVFLARSRITLILISYFQTLDAIGKDEDILGIVGPLCLQVEQVYVEWKIDEWLHMHSQDEYQKWYLGELALSCYACILFMLCRATPLSVNQADNDNMIPRSDLSIRASRKVVEITCHMIDNFPMVGPESLSVALGTYRAHVACAHLASNIEKNPHADAVGRDLVLVQRLANCIEGVALVEKEFTPLARALSCLYYKVATKADSYFQSM</sequence>
<dbReference type="AlphaFoldDB" id="A0A8K0SDV5"/>
<evidence type="ECO:0000313" key="1">
    <source>
        <dbReference type="EMBL" id="KAH7303671.1"/>
    </source>
</evidence>
<comment type="caution">
    <text evidence="1">The sequence shown here is derived from an EMBL/GenBank/DDBJ whole genome shotgun (WGS) entry which is preliminary data.</text>
</comment>
<dbReference type="CDD" id="cd12148">
    <property type="entry name" value="fungal_TF_MHR"/>
    <property type="match status" value="1"/>
</dbReference>
<dbReference type="Proteomes" id="UP000813444">
    <property type="component" value="Unassembled WGS sequence"/>
</dbReference>
<reference evidence="1" key="1">
    <citation type="journal article" date="2021" name="Nat. Commun.">
        <title>Genetic determinants of endophytism in the Arabidopsis root mycobiome.</title>
        <authorList>
            <person name="Mesny F."/>
            <person name="Miyauchi S."/>
            <person name="Thiergart T."/>
            <person name="Pickel B."/>
            <person name="Atanasova L."/>
            <person name="Karlsson M."/>
            <person name="Huettel B."/>
            <person name="Barry K.W."/>
            <person name="Haridas S."/>
            <person name="Chen C."/>
            <person name="Bauer D."/>
            <person name="Andreopoulos W."/>
            <person name="Pangilinan J."/>
            <person name="LaButti K."/>
            <person name="Riley R."/>
            <person name="Lipzen A."/>
            <person name="Clum A."/>
            <person name="Drula E."/>
            <person name="Henrissat B."/>
            <person name="Kohler A."/>
            <person name="Grigoriev I.V."/>
            <person name="Martin F.M."/>
            <person name="Hacquard S."/>
        </authorList>
    </citation>
    <scope>NUCLEOTIDE SEQUENCE</scope>
    <source>
        <strain evidence="1">MPI-CAGE-CH-0235</strain>
    </source>
</reference>
<evidence type="ECO:0008006" key="3">
    <source>
        <dbReference type="Google" id="ProtNLM"/>
    </source>
</evidence>
<dbReference type="OrthoDB" id="39175at2759"/>
<evidence type="ECO:0000313" key="2">
    <source>
        <dbReference type="Proteomes" id="UP000813444"/>
    </source>
</evidence>
<accession>A0A8K0SDV5</accession>